<dbReference type="SUPFAM" id="SSF52540">
    <property type="entry name" value="P-loop containing nucleoside triphosphate hydrolases"/>
    <property type="match status" value="1"/>
</dbReference>
<comment type="similarity">
    <text evidence="2">Belongs to the SRP receptor beta subunit family.</text>
</comment>
<dbReference type="Pfam" id="PF09439">
    <property type="entry name" value="SRPRB"/>
    <property type="match status" value="1"/>
</dbReference>
<dbReference type="GO" id="GO:0006886">
    <property type="term" value="P:intracellular protein transport"/>
    <property type="evidence" value="ECO:0007669"/>
    <property type="project" value="TreeGrafter"/>
</dbReference>
<evidence type="ECO:0000256" key="9">
    <source>
        <dbReference type="ARBA" id="ARBA00022892"/>
    </source>
</evidence>
<keyword evidence="5 14" id="KW-0812">Transmembrane</keyword>
<keyword evidence="9" id="KW-0931">ER-Golgi transport</keyword>
<protein>
    <recommendedName>
        <fullName evidence="4">Signal recognition particle receptor subunit beta</fullName>
    </recommendedName>
</protein>
<keyword evidence="16" id="KW-1185">Reference proteome</keyword>
<dbReference type="GO" id="GO:0005794">
    <property type="term" value="C:Golgi apparatus"/>
    <property type="evidence" value="ECO:0007669"/>
    <property type="project" value="TreeGrafter"/>
</dbReference>
<keyword evidence="6" id="KW-0519">Myristate</keyword>
<feature type="transmembrane region" description="Helical" evidence="14">
    <location>
        <begin position="17"/>
        <end position="37"/>
    </location>
</feature>
<evidence type="ECO:0000256" key="10">
    <source>
        <dbReference type="ARBA" id="ARBA00022989"/>
    </source>
</evidence>
<reference evidence="15" key="1">
    <citation type="journal article" date="2020" name="bioRxiv">
        <title>Comparative genomics of Chlamydomonas.</title>
        <authorList>
            <person name="Craig R.J."/>
            <person name="Hasan A.R."/>
            <person name="Ness R.W."/>
            <person name="Keightley P.D."/>
        </authorList>
    </citation>
    <scope>NUCLEOTIDE SEQUENCE</scope>
    <source>
        <strain evidence="15">CCAP 11/70</strain>
    </source>
</reference>
<proteinExistence type="inferred from homology"/>
<evidence type="ECO:0000256" key="1">
    <source>
        <dbReference type="ARBA" id="ARBA00004389"/>
    </source>
</evidence>
<dbReference type="GO" id="GO:0034067">
    <property type="term" value="P:protein localization to Golgi apparatus"/>
    <property type="evidence" value="ECO:0007669"/>
    <property type="project" value="TreeGrafter"/>
</dbReference>
<evidence type="ECO:0000256" key="11">
    <source>
        <dbReference type="ARBA" id="ARBA00023134"/>
    </source>
</evidence>
<comment type="subcellular location">
    <subcellularLocation>
        <location evidence="1">Endoplasmic reticulum membrane</location>
        <topology evidence="1">Single-pass membrane protein</topology>
    </subcellularLocation>
</comment>
<keyword evidence="12 14" id="KW-0472">Membrane</keyword>
<keyword evidence="6" id="KW-0449">Lipoprotein</keyword>
<evidence type="ECO:0000313" key="15">
    <source>
        <dbReference type="EMBL" id="KAG2494261.1"/>
    </source>
</evidence>
<dbReference type="PANTHER" id="PTHR45909:SF1">
    <property type="entry name" value="ADP-RIBOSYLATION FACTOR-RELATED PROTEIN 1"/>
    <property type="match status" value="1"/>
</dbReference>
<dbReference type="OrthoDB" id="41266at2759"/>
<dbReference type="Gene3D" id="3.40.50.300">
    <property type="entry name" value="P-loop containing nucleotide triphosphate hydrolases"/>
    <property type="match status" value="1"/>
</dbReference>
<dbReference type="GO" id="GO:0005789">
    <property type="term" value="C:endoplasmic reticulum membrane"/>
    <property type="evidence" value="ECO:0007669"/>
    <property type="project" value="UniProtKB-SubCell"/>
</dbReference>
<evidence type="ECO:0000256" key="12">
    <source>
        <dbReference type="ARBA" id="ARBA00023136"/>
    </source>
</evidence>
<evidence type="ECO:0000256" key="14">
    <source>
        <dbReference type="SAM" id="Phobius"/>
    </source>
</evidence>
<evidence type="ECO:0000256" key="13">
    <source>
        <dbReference type="ARBA" id="ARBA00023170"/>
    </source>
</evidence>
<dbReference type="InterPro" id="IPR019009">
    <property type="entry name" value="SRP_receptor_beta_su"/>
</dbReference>
<evidence type="ECO:0000256" key="3">
    <source>
        <dbReference type="ARBA" id="ARBA00010290"/>
    </source>
</evidence>
<dbReference type="GO" id="GO:0043001">
    <property type="term" value="P:Golgi to plasma membrane protein transport"/>
    <property type="evidence" value="ECO:0007669"/>
    <property type="project" value="TreeGrafter"/>
</dbReference>
<evidence type="ECO:0000256" key="8">
    <source>
        <dbReference type="ARBA" id="ARBA00022824"/>
    </source>
</evidence>
<evidence type="ECO:0000256" key="4">
    <source>
        <dbReference type="ARBA" id="ARBA00020256"/>
    </source>
</evidence>
<dbReference type="InterPro" id="IPR024156">
    <property type="entry name" value="Small_GTPase_ARF"/>
</dbReference>
<evidence type="ECO:0000256" key="5">
    <source>
        <dbReference type="ARBA" id="ARBA00022692"/>
    </source>
</evidence>
<organism evidence="15 16">
    <name type="scientific">Edaphochlamys debaryana</name>
    <dbReference type="NCBI Taxonomy" id="47281"/>
    <lineage>
        <taxon>Eukaryota</taxon>
        <taxon>Viridiplantae</taxon>
        <taxon>Chlorophyta</taxon>
        <taxon>core chlorophytes</taxon>
        <taxon>Chlorophyceae</taxon>
        <taxon>CS clade</taxon>
        <taxon>Chlamydomonadales</taxon>
        <taxon>Chlamydomonadales incertae sedis</taxon>
        <taxon>Edaphochlamys</taxon>
    </lineage>
</organism>
<comment type="caution">
    <text evidence="15">The sequence shown here is derived from an EMBL/GenBank/DDBJ whole genome shotgun (WGS) entry which is preliminary data.</text>
</comment>
<dbReference type="GO" id="GO:0003924">
    <property type="term" value="F:GTPase activity"/>
    <property type="evidence" value="ECO:0007669"/>
    <property type="project" value="TreeGrafter"/>
</dbReference>
<keyword evidence="10 14" id="KW-1133">Transmembrane helix</keyword>
<dbReference type="Proteomes" id="UP000612055">
    <property type="component" value="Unassembled WGS sequence"/>
</dbReference>
<dbReference type="GO" id="GO:0005525">
    <property type="term" value="F:GTP binding"/>
    <property type="evidence" value="ECO:0007669"/>
    <property type="project" value="UniProtKB-KW"/>
</dbReference>
<accession>A0A836BYW4</accession>
<dbReference type="InterPro" id="IPR027417">
    <property type="entry name" value="P-loop_NTPase"/>
</dbReference>
<keyword evidence="13" id="KW-0675">Receptor</keyword>
<name>A0A836BYW4_9CHLO</name>
<sequence length="245" mass="26321">MDQILEFGASLGLQPEVFVAILVVAVTLLLLVILKLASGGKRGNAVLLIGPCNGGKTTLFYRLKDGSTHLGTVSSMQENEGVVQVRNDKDRVVGSVRVLDLPGHPRLRSKMEQHLNDARAVVLVIDAADITPHRTEAAEDLFEVLTHPTVCGKRLPVLIACNKADLETQAHSVDFCRRTIEKQLDTMRKTRVALGGADSTRVTQALGKADKPLVLGSLRSSITAAAISAEKGDVAEVMQFLAKLV</sequence>
<dbReference type="AlphaFoldDB" id="A0A836BYW4"/>
<keyword evidence="7" id="KW-0547">Nucleotide-binding</keyword>
<dbReference type="EMBL" id="JAEHOE010000032">
    <property type="protein sequence ID" value="KAG2494261.1"/>
    <property type="molecule type" value="Genomic_DNA"/>
</dbReference>
<dbReference type="PROSITE" id="PS51417">
    <property type="entry name" value="ARF"/>
    <property type="match status" value="1"/>
</dbReference>
<dbReference type="PANTHER" id="PTHR45909">
    <property type="entry name" value="ADP-RIBOSYLATION FACTOR-RELATED PROTEIN 1"/>
    <property type="match status" value="1"/>
</dbReference>
<gene>
    <name evidence="15" type="ORF">HYH03_007616</name>
</gene>
<keyword evidence="9" id="KW-0813">Transport</keyword>
<evidence type="ECO:0000256" key="7">
    <source>
        <dbReference type="ARBA" id="ARBA00022741"/>
    </source>
</evidence>
<evidence type="ECO:0000313" key="16">
    <source>
        <dbReference type="Proteomes" id="UP000612055"/>
    </source>
</evidence>
<comment type="similarity">
    <text evidence="3">Belongs to the small GTPase superfamily. Arf family.</text>
</comment>
<keyword evidence="8" id="KW-0256">Endoplasmic reticulum</keyword>
<evidence type="ECO:0000256" key="6">
    <source>
        <dbReference type="ARBA" id="ARBA00022707"/>
    </source>
</evidence>
<keyword evidence="11" id="KW-0342">GTP-binding</keyword>
<evidence type="ECO:0000256" key="2">
    <source>
        <dbReference type="ARBA" id="ARBA00005619"/>
    </source>
</evidence>